<protein>
    <recommendedName>
        <fullName evidence="1">P-type ATPase N-terminal domain-containing protein</fullName>
    </recommendedName>
</protein>
<evidence type="ECO:0000313" key="2">
    <source>
        <dbReference type="Ensembl" id="ENSSLDP00000016877.1"/>
    </source>
</evidence>
<dbReference type="GO" id="GO:0140326">
    <property type="term" value="F:ATPase-coupled intramembrane lipid transporter activity"/>
    <property type="evidence" value="ECO:0007669"/>
    <property type="project" value="TreeGrafter"/>
</dbReference>
<dbReference type="GO" id="GO:0005886">
    <property type="term" value="C:plasma membrane"/>
    <property type="evidence" value="ECO:0007669"/>
    <property type="project" value="TreeGrafter"/>
</dbReference>
<sequence>LSSPLLSSPLLSSPLLPSPLLSSPLLSSPLLPSPLLSFPPYLSWIKDEELSRLLKFYKSNKIRTTKYSLLSFLPRNLFEQLHRSANIYFIFLAALNFVPVVEAFEPEIALVPIILVLLVTAVKDVLEDYCRFRSDHLINRILCHVYSRLVDSNTVYFQQPVASSLSSLQ</sequence>
<dbReference type="Pfam" id="PF16209">
    <property type="entry name" value="PhoLip_ATPase_N"/>
    <property type="match status" value="1"/>
</dbReference>
<dbReference type="InterPro" id="IPR023298">
    <property type="entry name" value="ATPase_P-typ_TM_dom_sf"/>
</dbReference>
<accession>A0A3B4XKV1</accession>
<name>A0A3B4XKV1_SERLL</name>
<evidence type="ECO:0000313" key="3">
    <source>
        <dbReference type="Proteomes" id="UP000261360"/>
    </source>
</evidence>
<evidence type="ECO:0000259" key="1">
    <source>
        <dbReference type="Pfam" id="PF16209"/>
    </source>
</evidence>
<dbReference type="Proteomes" id="UP000261360">
    <property type="component" value="Unplaced"/>
</dbReference>
<dbReference type="STRING" id="1841481.ENSSLDP00000016877"/>
<organism evidence="2 3">
    <name type="scientific">Seriola lalandi dorsalis</name>
    <dbReference type="NCBI Taxonomy" id="1841481"/>
    <lineage>
        <taxon>Eukaryota</taxon>
        <taxon>Metazoa</taxon>
        <taxon>Chordata</taxon>
        <taxon>Craniata</taxon>
        <taxon>Vertebrata</taxon>
        <taxon>Euteleostomi</taxon>
        <taxon>Actinopterygii</taxon>
        <taxon>Neopterygii</taxon>
        <taxon>Teleostei</taxon>
        <taxon>Neoteleostei</taxon>
        <taxon>Acanthomorphata</taxon>
        <taxon>Carangaria</taxon>
        <taxon>Carangiformes</taxon>
        <taxon>Carangidae</taxon>
        <taxon>Seriola</taxon>
    </lineage>
</organism>
<reference evidence="2" key="2">
    <citation type="submission" date="2025-09" db="UniProtKB">
        <authorList>
            <consortium name="Ensembl"/>
        </authorList>
    </citation>
    <scope>IDENTIFICATION</scope>
</reference>
<proteinExistence type="predicted"/>
<dbReference type="GO" id="GO:0045332">
    <property type="term" value="P:phospholipid translocation"/>
    <property type="evidence" value="ECO:0007669"/>
    <property type="project" value="TreeGrafter"/>
</dbReference>
<dbReference type="SUPFAM" id="SSF81665">
    <property type="entry name" value="Calcium ATPase, transmembrane domain M"/>
    <property type="match status" value="1"/>
</dbReference>
<feature type="domain" description="P-type ATPase N-terminal" evidence="1">
    <location>
        <begin position="55"/>
        <end position="108"/>
    </location>
</feature>
<dbReference type="Ensembl" id="ENSSLDT00000017476.1">
    <property type="protein sequence ID" value="ENSSLDP00000016877.1"/>
    <property type="gene ID" value="ENSSLDG00000013355.1"/>
</dbReference>
<dbReference type="PANTHER" id="PTHR24092:SF218">
    <property type="entry name" value="PHOSPHOLIPID-TRANSPORTING ATPASE"/>
    <property type="match status" value="1"/>
</dbReference>
<dbReference type="InterPro" id="IPR032631">
    <property type="entry name" value="P-type_ATPase_N"/>
</dbReference>
<dbReference type="GeneTree" id="ENSGT00940000156728"/>
<dbReference type="AlphaFoldDB" id="A0A3B4XKV1"/>
<reference evidence="2" key="1">
    <citation type="submission" date="2025-08" db="UniProtKB">
        <authorList>
            <consortium name="Ensembl"/>
        </authorList>
    </citation>
    <scope>IDENTIFICATION</scope>
</reference>
<keyword evidence="3" id="KW-1185">Reference proteome</keyword>
<dbReference type="PANTHER" id="PTHR24092">
    <property type="entry name" value="PROBABLE PHOSPHOLIPID-TRANSPORTING ATPASE"/>
    <property type="match status" value="1"/>
</dbReference>